<dbReference type="Gene3D" id="3.30.559.10">
    <property type="entry name" value="Chloramphenicol acetyltransferase-like domain"/>
    <property type="match status" value="2"/>
</dbReference>
<accession>A0AA38Y1V6</accession>
<feature type="region of interest" description="Disordered" evidence="3">
    <location>
        <begin position="55"/>
        <end position="88"/>
    </location>
</feature>
<protein>
    <submittedName>
        <fullName evidence="4">Uncharacterized protein</fullName>
    </submittedName>
</protein>
<name>A0AA38Y1V6_9EURO</name>
<dbReference type="AlphaFoldDB" id="A0AA38Y1V6"/>
<evidence type="ECO:0000313" key="4">
    <source>
        <dbReference type="EMBL" id="KAJ9633043.1"/>
    </source>
</evidence>
<keyword evidence="5" id="KW-1185">Reference proteome</keyword>
<dbReference type="InterPro" id="IPR023213">
    <property type="entry name" value="CAT-like_dom_sf"/>
</dbReference>
<dbReference type="Proteomes" id="UP001172681">
    <property type="component" value="Unassembled WGS sequence"/>
</dbReference>
<reference evidence="4" key="1">
    <citation type="submission" date="2022-10" db="EMBL/GenBank/DDBJ databases">
        <title>Culturing micro-colonial fungi from biological soil crusts in the Mojave desert and describing Neophaeococcomyces mojavensis, and introducing the new genera and species Taxawa tesnikishii.</title>
        <authorList>
            <person name="Kurbessoian T."/>
            <person name="Stajich J.E."/>
        </authorList>
    </citation>
    <scope>NUCLEOTIDE SEQUENCE</scope>
    <source>
        <strain evidence="4">TK_35</strain>
    </source>
</reference>
<keyword evidence="2" id="KW-0012">Acyltransferase</keyword>
<dbReference type="PANTHER" id="PTHR31896:SF64">
    <property type="entry name" value="TRICHOTHECENE 3-O-ACETYLTRANSFERASE"/>
    <property type="match status" value="1"/>
</dbReference>
<keyword evidence="1" id="KW-0808">Transferase</keyword>
<proteinExistence type="predicted"/>
<dbReference type="Pfam" id="PF02458">
    <property type="entry name" value="Transferase"/>
    <property type="match status" value="1"/>
</dbReference>
<evidence type="ECO:0000256" key="3">
    <source>
        <dbReference type="SAM" id="MobiDB-lite"/>
    </source>
</evidence>
<organism evidence="4 5">
    <name type="scientific">Knufia peltigerae</name>
    <dbReference type="NCBI Taxonomy" id="1002370"/>
    <lineage>
        <taxon>Eukaryota</taxon>
        <taxon>Fungi</taxon>
        <taxon>Dikarya</taxon>
        <taxon>Ascomycota</taxon>
        <taxon>Pezizomycotina</taxon>
        <taxon>Eurotiomycetes</taxon>
        <taxon>Chaetothyriomycetidae</taxon>
        <taxon>Chaetothyriales</taxon>
        <taxon>Trichomeriaceae</taxon>
        <taxon>Knufia</taxon>
    </lineage>
</organism>
<sequence>MLVYHSRRNYQTTRALFLTLNARALPVLSSVIRTSKISLRSQLIRDKATSTLPFDQMSSFSTSTASPGSGPPSPNSFESDRHEFAGHPVSENNSGLADLVDASVLNGGIDINPTAESSDHVIHLSSIEHCMPRSYIRICLAYKVPDDDMLPLALSRLNGYIRKLVDAKPYLSGYVVSVQEPNKQVGAVEIHFSDRDFLEFPTVNIRHLSHDEVPYTYEEMEAKALPPSTIKPELVSALSESADEERAPVFRVQANVVRGGLIVSVYLHHCISDGTGIGQLISGSVLNDDFTFHRYLDSKGHETPSLSRRLNAFAHHKSIVRQELSYSSANQINDRRLKCKVVKQRSEIKGGAKVQGRGCVVSLPLLGLQELRESLQAVSGSDFFSQNDALQALLWHSMTRARIPSLATDSKVQESSLLIPVNIRNKLKKPLPDSYFGAAIDFASAKMPLSHLEGSSAAALAESAVTIRNAINDVNESYIRQAIALARYADPKIDVRDLQASNMDRANGADMYVTSWEKLSCYEATFEMGLGPPDWVRKPWSKDPGSCIVLPRDERKDYLEVVIQMTQEDMARLLEDQEFMKYISRVLD</sequence>
<feature type="compositionally biased region" description="Low complexity" evidence="3">
    <location>
        <begin position="58"/>
        <end position="68"/>
    </location>
</feature>
<dbReference type="GO" id="GO:0016746">
    <property type="term" value="F:acyltransferase activity"/>
    <property type="evidence" value="ECO:0007669"/>
    <property type="project" value="UniProtKB-KW"/>
</dbReference>
<evidence type="ECO:0000256" key="2">
    <source>
        <dbReference type="ARBA" id="ARBA00023315"/>
    </source>
</evidence>
<evidence type="ECO:0000313" key="5">
    <source>
        <dbReference type="Proteomes" id="UP001172681"/>
    </source>
</evidence>
<dbReference type="PANTHER" id="PTHR31896">
    <property type="entry name" value="FAMILY REGULATORY PROTEIN, PUTATIVE (AFU_ORTHOLOGUE AFUA_3G14730)-RELATED"/>
    <property type="match status" value="1"/>
</dbReference>
<gene>
    <name evidence="4" type="ORF">H2204_007433</name>
</gene>
<dbReference type="EMBL" id="JAPDRN010000050">
    <property type="protein sequence ID" value="KAJ9633043.1"/>
    <property type="molecule type" value="Genomic_DNA"/>
</dbReference>
<comment type="caution">
    <text evidence="4">The sequence shown here is derived from an EMBL/GenBank/DDBJ whole genome shotgun (WGS) entry which is preliminary data.</text>
</comment>
<evidence type="ECO:0000256" key="1">
    <source>
        <dbReference type="ARBA" id="ARBA00022679"/>
    </source>
</evidence>
<dbReference type="InterPro" id="IPR051283">
    <property type="entry name" value="Sec_Metabolite_Acyltrans"/>
</dbReference>